<dbReference type="Proteomes" id="UP000030103">
    <property type="component" value="Unassembled WGS sequence"/>
</dbReference>
<dbReference type="OrthoDB" id="652689at2"/>
<keyword evidence="3" id="KW-1185">Reference proteome</keyword>
<name>A0A0A2E510_9PORP</name>
<dbReference type="Pfam" id="PF13605">
    <property type="entry name" value="DUF4141"/>
    <property type="match status" value="1"/>
</dbReference>
<evidence type="ECO:0000256" key="1">
    <source>
        <dbReference type="SAM" id="SignalP"/>
    </source>
</evidence>
<dbReference type="RefSeq" id="WP_021680154.1">
    <property type="nucleotide sequence ID" value="NZ_JRFA01000017.1"/>
</dbReference>
<feature type="chain" id="PRO_5001986120" description="DUF4141 domain-containing protein" evidence="1">
    <location>
        <begin position="23"/>
        <end position="207"/>
    </location>
</feature>
<comment type="caution">
    <text evidence="2">The sequence shown here is derived from an EMBL/GenBank/DDBJ whole genome shotgun (WGS) entry which is preliminary data.</text>
</comment>
<dbReference type="STRING" id="28115.HQ47_06730"/>
<organism evidence="2 3">
    <name type="scientific">Porphyromonas macacae</name>
    <dbReference type="NCBI Taxonomy" id="28115"/>
    <lineage>
        <taxon>Bacteria</taxon>
        <taxon>Pseudomonadati</taxon>
        <taxon>Bacteroidota</taxon>
        <taxon>Bacteroidia</taxon>
        <taxon>Bacteroidales</taxon>
        <taxon>Porphyromonadaceae</taxon>
        <taxon>Porphyromonas</taxon>
    </lineage>
</organism>
<evidence type="ECO:0000313" key="3">
    <source>
        <dbReference type="Proteomes" id="UP000030103"/>
    </source>
</evidence>
<reference evidence="2 3" key="1">
    <citation type="submission" date="2014-09" db="EMBL/GenBank/DDBJ databases">
        <title>Draft Genome Sequence of Porphyromonas macacae COT-192_OH2859.</title>
        <authorList>
            <person name="Wallis C."/>
            <person name="Deusch O."/>
            <person name="O'Flynn C."/>
            <person name="Davis I."/>
            <person name="Horsfall A."/>
            <person name="Kirkwood N."/>
            <person name="Harris S."/>
            <person name="Eisen J.A."/>
            <person name="Coil D.A."/>
            <person name="Darling A.E."/>
            <person name="Jospin G."/>
            <person name="Alexiev A."/>
        </authorList>
    </citation>
    <scope>NUCLEOTIDE SEQUENCE [LARGE SCALE GENOMIC DNA]</scope>
    <source>
        <strain evidence="3">COT-192 OH2859</strain>
    </source>
</reference>
<protein>
    <recommendedName>
        <fullName evidence="4">DUF4141 domain-containing protein</fullName>
    </recommendedName>
</protein>
<proteinExistence type="predicted"/>
<evidence type="ECO:0000313" key="2">
    <source>
        <dbReference type="EMBL" id="KGN73926.1"/>
    </source>
</evidence>
<dbReference type="InterPro" id="IPR025415">
    <property type="entry name" value="DUF4141"/>
</dbReference>
<feature type="signal peptide" evidence="1">
    <location>
        <begin position="1"/>
        <end position="22"/>
    </location>
</feature>
<evidence type="ECO:0008006" key="4">
    <source>
        <dbReference type="Google" id="ProtNLM"/>
    </source>
</evidence>
<accession>A0A0A2E510</accession>
<dbReference type="EMBL" id="JRFA01000017">
    <property type="protein sequence ID" value="KGN73926.1"/>
    <property type="molecule type" value="Genomic_DNA"/>
</dbReference>
<sequence>MKRIILSCLVAALSVCSYQAKAQWVVTDPTNLVQNIISAVQGTSTAANMIKNLNESIKIYKQGKEYYDALKSVHNLIKDARKVKLTIEMVSEITDIYVNGFNKMVSDPNFSPDELTAISTGYAKLLAEGGALVSDLKNIVTKGNGLSLSDKERMDAIDQIYNKMLEYRNLTKYYTRKSISVSYIRAKEKNDMKRVLALYGSPSERYW</sequence>
<keyword evidence="1" id="KW-0732">Signal</keyword>
<dbReference type="AlphaFoldDB" id="A0A0A2E510"/>
<gene>
    <name evidence="2" type="ORF">HQ47_06730</name>
</gene>